<gene>
    <name evidence="2" type="ORF">SLS60_012094</name>
</gene>
<dbReference type="PANTHER" id="PTHR24148">
    <property type="entry name" value="ANKYRIN REPEAT DOMAIN-CONTAINING PROTEIN 39 HOMOLOG-RELATED"/>
    <property type="match status" value="1"/>
</dbReference>
<name>A0ABR3QGL4_9PLEO</name>
<dbReference type="InterPro" id="IPR052895">
    <property type="entry name" value="HetReg/Transcr_Mod"/>
</dbReference>
<reference evidence="2 3" key="1">
    <citation type="submission" date="2024-02" db="EMBL/GenBank/DDBJ databases">
        <title>De novo assembly and annotation of 12 fungi associated with fruit tree decline syndrome in Ontario, Canada.</title>
        <authorList>
            <person name="Sulman M."/>
            <person name="Ellouze W."/>
            <person name="Ilyukhin E."/>
        </authorList>
    </citation>
    <scope>NUCLEOTIDE SEQUENCE [LARGE SCALE GENOMIC DNA]</scope>
    <source>
        <strain evidence="2 3">M42-189</strain>
    </source>
</reference>
<dbReference type="PANTHER" id="PTHR24148:SF73">
    <property type="entry name" value="HET DOMAIN PROTEIN (AFU_ORTHOLOGUE AFUA_8G01020)"/>
    <property type="match status" value="1"/>
</dbReference>
<dbReference type="Pfam" id="PF06985">
    <property type="entry name" value="HET"/>
    <property type="match status" value="1"/>
</dbReference>
<evidence type="ECO:0000313" key="3">
    <source>
        <dbReference type="Proteomes" id="UP001521785"/>
    </source>
</evidence>
<accession>A0ABR3QGL4</accession>
<dbReference type="Pfam" id="PF26639">
    <property type="entry name" value="Het-6_barrel"/>
    <property type="match status" value="1"/>
</dbReference>
<feature type="domain" description="Heterokaryon incompatibility" evidence="1">
    <location>
        <begin position="120"/>
        <end position="277"/>
    </location>
</feature>
<evidence type="ECO:0000313" key="2">
    <source>
        <dbReference type="EMBL" id="KAL1591311.1"/>
    </source>
</evidence>
<dbReference type="Proteomes" id="UP001521785">
    <property type="component" value="Unassembled WGS sequence"/>
</dbReference>
<evidence type="ECO:0000259" key="1">
    <source>
        <dbReference type="Pfam" id="PF06985"/>
    </source>
</evidence>
<dbReference type="EMBL" id="JAKJXO020000030">
    <property type="protein sequence ID" value="KAL1591311.1"/>
    <property type="molecule type" value="Genomic_DNA"/>
</dbReference>
<comment type="caution">
    <text evidence="2">The sequence shown here is derived from an EMBL/GenBank/DDBJ whole genome shotgun (WGS) entry which is preliminary data.</text>
</comment>
<dbReference type="InterPro" id="IPR010730">
    <property type="entry name" value="HET"/>
</dbReference>
<sequence>MAPDIHEPLDLPHETRILTILPGNEDKEMVCKLSNMKFASCEAYEALSYCWGRSVAHELDLDTEVLIRDVSQPIPDLLSEPALLQKILELHMRPVAVKDLLGTESEYIYIRFGGPLPSGKIVCNGSELTVGGELFRALRYIRDDETPRRIWIDAVCINQDDLQERAEHVKIMGQIYQNASMVRVWLGDTTGEEHELGQTLRGLQEIFTDCVDASEDNETPAQRKKLFQSHPEWRSINWYALADFFDRAWVNVSPHSDARDTVYLMRSQFERIWVVQELANARNAIIQIGRYLIHWDAMEEVIALLKHYGGDDHIPHSSGFERANEVRRLRETRQSGRLISEVELPSKLNALRGFKSTMPMDKIYGLLGLMDPAISIEVSYTKSAESLFTDLAVQYLQSGCMDMLYYCSELHQPSALSLPSWVPDWTRQRWTRPFLMRGLPSHATRDTSFQPSVDPDSQTIRLRGRLLDKILLVNDQAEIPVAQFEPYNRSVHGDAQAHRRYTVEVEQRRMRDALEQSVRLAWPNSDRFTWEKYENMWRTFICNRLVDGSVPTEDYGYAWELFMGLLRWQTVNKDEDKSGCYHEEVVPVDTTGLRELQKQTKGEVGLLRYGGAHTRWCYNRRFFISSAERYGWAVDGTKVGDIAVVLYGCPYPFLLRESSDGSYKILGDCYVHGLMDGEALEGAFEEKEFVIS</sequence>
<keyword evidence="3" id="KW-1185">Reference proteome</keyword>
<proteinExistence type="predicted"/>
<protein>
    <recommendedName>
        <fullName evidence="1">Heterokaryon incompatibility domain-containing protein</fullName>
    </recommendedName>
</protein>
<organism evidence="2 3">
    <name type="scientific">Paraconiothyrium brasiliense</name>
    <dbReference type="NCBI Taxonomy" id="300254"/>
    <lineage>
        <taxon>Eukaryota</taxon>
        <taxon>Fungi</taxon>
        <taxon>Dikarya</taxon>
        <taxon>Ascomycota</taxon>
        <taxon>Pezizomycotina</taxon>
        <taxon>Dothideomycetes</taxon>
        <taxon>Pleosporomycetidae</taxon>
        <taxon>Pleosporales</taxon>
        <taxon>Massarineae</taxon>
        <taxon>Didymosphaeriaceae</taxon>
        <taxon>Paraconiothyrium</taxon>
    </lineage>
</organism>